<dbReference type="Pfam" id="PF11575">
    <property type="entry name" value="FhuF_C"/>
    <property type="match status" value="1"/>
</dbReference>
<dbReference type="InterPro" id="IPR024726">
    <property type="entry name" value="FhuF_C"/>
</dbReference>
<proteinExistence type="predicted"/>
<dbReference type="RefSeq" id="WP_249586157.1">
    <property type="nucleotide sequence ID" value="NZ_BAAAQL010000002.1"/>
</dbReference>
<dbReference type="InterPro" id="IPR008090">
    <property type="entry name" value="Fe_iron_reduct"/>
</dbReference>
<dbReference type="Proteomes" id="UP000829992">
    <property type="component" value="Chromosome"/>
</dbReference>
<protein>
    <submittedName>
        <fullName evidence="3">(2Fe-2S)-binding protein</fullName>
    </submittedName>
</protein>
<reference evidence="3 4" key="1">
    <citation type="submission" date="2022-05" db="EMBL/GenBank/DDBJ databases">
        <authorList>
            <person name="Zhou X."/>
            <person name="Li K."/>
            <person name="Man Y."/>
        </authorList>
    </citation>
    <scope>NUCLEOTIDE SEQUENCE [LARGE SCALE GENOMIC DNA]</scope>
    <source>
        <strain evidence="3 4">MS405</strain>
    </source>
</reference>
<dbReference type="PRINTS" id="PR01714">
    <property type="entry name" value="2FE2SRDCTASE"/>
</dbReference>
<sequence>MKAPLDLTALGSVGGFFALRAGAPPSGVQVASLARVYAGDDGPLAFRVDKVAARLGAPDTRVAVSVAQLGLAARLWSVTLGSAALHGEVPDLDPELLHWDADGTSPDDLWLRELTTRPADAASIRDVVQHGHLAPLADALRARYRISAALLWGNAGSALAGAARELDTWARRNGRTDVGERARALAAELFDHPDLRSTGTLRGTAFRRRSCCLYYRCPDGGVCGDCCFDRPPQRSVRGSSPPGASG</sequence>
<name>A0ABY4PNP0_9ACTN</name>
<keyword evidence="4" id="KW-1185">Reference proteome</keyword>
<organism evidence="3 4">
    <name type="scientific">Streptomyces durmitorensis</name>
    <dbReference type="NCBI Taxonomy" id="319947"/>
    <lineage>
        <taxon>Bacteria</taxon>
        <taxon>Bacillati</taxon>
        <taxon>Actinomycetota</taxon>
        <taxon>Actinomycetes</taxon>
        <taxon>Kitasatosporales</taxon>
        <taxon>Streptomycetaceae</taxon>
        <taxon>Streptomyces</taxon>
    </lineage>
</organism>
<dbReference type="InterPro" id="IPR022770">
    <property type="entry name" value="IucA/IucC-like_C"/>
</dbReference>
<feature type="domain" description="Ferric siderophore reductase C-terminal" evidence="2">
    <location>
        <begin position="208"/>
        <end position="227"/>
    </location>
</feature>
<evidence type="ECO:0000259" key="1">
    <source>
        <dbReference type="Pfam" id="PF06276"/>
    </source>
</evidence>
<evidence type="ECO:0000259" key="2">
    <source>
        <dbReference type="Pfam" id="PF11575"/>
    </source>
</evidence>
<accession>A0ABY4PNP0</accession>
<evidence type="ECO:0000313" key="4">
    <source>
        <dbReference type="Proteomes" id="UP000829992"/>
    </source>
</evidence>
<gene>
    <name evidence="3" type="ORF">M4V62_05900</name>
</gene>
<dbReference type="Pfam" id="PF06276">
    <property type="entry name" value="FhuF"/>
    <property type="match status" value="1"/>
</dbReference>
<evidence type="ECO:0000313" key="3">
    <source>
        <dbReference type="EMBL" id="UQT54666.1"/>
    </source>
</evidence>
<feature type="domain" description="Aerobactin siderophore biosynthesis IucA/IucC-like C-terminal" evidence="1">
    <location>
        <begin position="114"/>
        <end position="177"/>
    </location>
</feature>
<dbReference type="EMBL" id="CP097289">
    <property type="protein sequence ID" value="UQT54666.1"/>
    <property type="molecule type" value="Genomic_DNA"/>
</dbReference>